<name>A0ABS2FIT2_9CLOT</name>
<evidence type="ECO:0008006" key="4">
    <source>
        <dbReference type="Google" id="ProtNLM"/>
    </source>
</evidence>
<proteinExistence type="predicted"/>
<dbReference type="RefSeq" id="WP_204572504.1">
    <property type="nucleotide sequence ID" value="NZ_JACJLL010000093.1"/>
</dbReference>
<keyword evidence="1" id="KW-0472">Membrane</keyword>
<feature type="transmembrane region" description="Helical" evidence="1">
    <location>
        <begin position="12"/>
        <end position="30"/>
    </location>
</feature>
<reference evidence="2 3" key="1">
    <citation type="journal article" date="2021" name="Sci. Rep.">
        <title>The distribution of antibiotic resistance genes in chicken gut microbiota commensals.</title>
        <authorList>
            <person name="Juricova H."/>
            <person name="Matiasovicova J."/>
            <person name="Kubasova T."/>
            <person name="Cejkova D."/>
            <person name="Rychlik I."/>
        </authorList>
    </citation>
    <scope>NUCLEOTIDE SEQUENCE [LARGE SCALE GENOMIC DNA]</scope>
    <source>
        <strain evidence="2 3">An435</strain>
    </source>
</reference>
<evidence type="ECO:0000256" key="1">
    <source>
        <dbReference type="SAM" id="Phobius"/>
    </source>
</evidence>
<organism evidence="2 3">
    <name type="scientific">Clostridium saudiense</name>
    <dbReference type="NCBI Taxonomy" id="1414720"/>
    <lineage>
        <taxon>Bacteria</taxon>
        <taxon>Bacillati</taxon>
        <taxon>Bacillota</taxon>
        <taxon>Clostridia</taxon>
        <taxon>Eubacteriales</taxon>
        <taxon>Clostridiaceae</taxon>
        <taxon>Clostridium</taxon>
    </lineage>
</organism>
<keyword evidence="1" id="KW-0812">Transmembrane</keyword>
<keyword evidence="3" id="KW-1185">Reference proteome</keyword>
<dbReference type="Proteomes" id="UP000767334">
    <property type="component" value="Unassembled WGS sequence"/>
</dbReference>
<sequence>MEITNFVTENFLSSFAGTLLAVELVVFTTKSLPLIKKIPTKLYTFILAVIHLIIVQVSSGKADITVEFVYILFINSLIVEVILCGGYDTLMGKFKNIKDTLNQESEDISQINNEISNGTSINTKGIASNTAAEVEKNANTEVEKTANIANK</sequence>
<feature type="transmembrane region" description="Helical" evidence="1">
    <location>
        <begin position="42"/>
        <end position="62"/>
    </location>
</feature>
<evidence type="ECO:0000313" key="3">
    <source>
        <dbReference type="Proteomes" id="UP000767334"/>
    </source>
</evidence>
<evidence type="ECO:0000313" key="2">
    <source>
        <dbReference type="EMBL" id="MBM6820206.1"/>
    </source>
</evidence>
<keyword evidence="1" id="KW-1133">Transmembrane helix</keyword>
<comment type="caution">
    <text evidence="2">The sequence shown here is derived from an EMBL/GenBank/DDBJ whole genome shotgun (WGS) entry which is preliminary data.</text>
</comment>
<dbReference type="EMBL" id="JACJLL010000093">
    <property type="protein sequence ID" value="MBM6820206.1"/>
    <property type="molecule type" value="Genomic_DNA"/>
</dbReference>
<gene>
    <name evidence="2" type="ORF">H6A19_12820</name>
</gene>
<protein>
    <recommendedName>
        <fullName evidence="4">Holin</fullName>
    </recommendedName>
</protein>
<accession>A0ABS2FIT2</accession>
<feature type="transmembrane region" description="Helical" evidence="1">
    <location>
        <begin position="68"/>
        <end position="90"/>
    </location>
</feature>